<dbReference type="InterPro" id="IPR047746">
    <property type="entry name" value="Dae2/Tae2-like"/>
</dbReference>
<evidence type="ECO:0000313" key="2">
    <source>
        <dbReference type="EMBL" id="CAI9917156.1"/>
    </source>
</evidence>
<sequence length="134" mass="15141">MVVLTFVLNYVANLSPIIEAARQNLWCPTNQTHDSQTLVKQWTGKQPSEWKRGVQVKGKNLQNGTCIASFVYSPSYGYFYNESLGAHAAIYVGQTNQGIKVYDQWNTQPCHQRTISFKGDGSLQNDGDQYFVIE</sequence>
<dbReference type="EMBL" id="CAXDID020000398">
    <property type="protein sequence ID" value="CAL6087121.1"/>
    <property type="molecule type" value="Genomic_DNA"/>
</dbReference>
<comment type="caution">
    <text evidence="2">The sequence shown here is derived from an EMBL/GenBank/DDBJ whole genome shotgun (WGS) entry which is preliminary data.</text>
</comment>
<feature type="signal peptide" evidence="1">
    <location>
        <begin position="1"/>
        <end position="20"/>
    </location>
</feature>
<dbReference type="AlphaFoldDB" id="A0AA86TH82"/>
<evidence type="ECO:0000313" key="4">
    <source>
        <dbReference type="Proteomes" id="UP001642409"/>
    </source>
</evidence>
<name>A0AA86TH82_9EUKA</name>
<accession>A0AA86TH82</accession>
<dbReference type="Proteomes" id="UP001642409">
    <property type="component" value="Unassembled WGS sequence"/>
</dbReference>
<dbReference type="EMBL" id="CATOUU010000121">
    <property type="protein sequence ID" value="CAI9917156.1"/>
    <property type="molecule type" value="Genomic_DNA"/>
</dbReference>
<proteinExistence type="predicted"/>
<keyword evidence="1" id="KW-0732">Signal</keyword>
<gene>
    <name evidence="2" type="ORF">HINF_LOCUS4801</name>
    <name evidence="3" type="ORF">HINF_LOCUS63495</name>
</gene>
<organism evidence="2">
    <name type="scientific">Hexamita inflata</name>
    <dbReference type="NCBI Taxonomy" id="28002"/>
    <lineage>
        <taxon>Eukaryota</taxon>
        <taxon>Metamonada</taxon>
        <taxon>Diplomonadida</taxon>
        <taxon>Hexamitidae</taxon>
        <taxon>Hexamitinae</taxon>
        <taxon>Hexamita</taxon>
    </lineage>
</organism>
<dbReference type="NCBIfam" id="NF033857">
    <property type="entry name" value="BPSL0067_fam"/>
    <property type="match status" value="1"/>
</dbReference>
<protein>
    <submittedName>
        <fullName evidence="2">BPSL0067 family protein</fullName>
    </submittedName>
    <submittedName>
        <fullName evidence="3">BPSL0067_family protein</fullName>
    </submittedName>
</protein>
<reference evidence="2" key="1">
    <citation type="submission" date="2023-06" db="EMBL/GenBank/DDBJ databases">
        <authorList>
            <person name="Kurt Z."/>
        </authorList>
    </citation>
    <scope>NUCLEOTIDE SEQUENCE</scope>
</reference>
<reference evidence="3 4" key="2">
    <citation type="submission" date="2024-07" db="EMBL/GenBank/DDBJ databases">
        <authorList>
            <person name="Akdeniz Z."/>
        </authorList>
    </citation>
    <scope>NUCLEOTIDE SEQUENCE [LARGE SCALE GENOMIC DNA]</scope>
</reference>
<evidence type="ECO:0000313" key="3">
    <source>
        <dbReference type="EMBL" id="CAL6087121.1"/>
    </source>
</evidence>
<keyword evidence="4" id="KW-1185">Reference proteome</keyword>
<feature type="chain" id="PRO_5041677933" evidence="1">
    <location>
        <begin position="21"/>
        <end position="134"/>
    </location>
</feature>
<evidence type="ECO:0000256" key="1">
    <source>
        <dbReference type="SAM" id="SignalP"/>
    </source>
</evidence>